<dbReference type="Gene3D" id="3.20.20.140">
    <property type="entry name" value="Metal-dependent hydrolases"/>
    <property type="match status" value="1"/>
</dbReference>
<organism evidence="2">
    <name type="scientific">marine metagenome</name>
    <dbReference type="NCBI Taxonomy" id="408172"/>
    <lineage>
        <taxon>unclassified sequences</taxon>
        <taxon>metagenomes</taxon>
        <taxon>ecological metagenomes</taxon>
    </lineage>
</organism>
<dbReference type="InterPro" id="IPR052358">
    <property type="entry name" value="Aro_Compnd_Degr_Hydrolases"/>
</dbReference>
<dbReference type="InterPro" id="IPR032466">
    <property type="entry name" value="Metal_Hydrolase"/>
</dbReference>
<dbReference type="PANTHER" id="PTHR35563:SF2">
    <property type="entry name" value="BARREL METAL-DEPENDENT HYDROLASE, PUTATIVE (AFU_ORTHOLOGUE AFUA_1G16240)-RELATED"/>
    <property type="match status" value="1"/>
</dbReference>
<evidence type="ECO:0000259" key="1">
    <source>
        <dbReference type="Pfam" id="PF04909"/>
    </source>
</evidence>
<evidence type="ECO:0000313" key="2">
    <source>
        <dbReference type="EMBL" id="SUZ79779.1"/>
    </source>
</evidence>
<dbReference type="PANTHER" id="PTHR35563">
    <property type="entry name" value="BARREL METAL-DEPENDENT HYDROLASE, PUTATIVE (AFU_ORTHOLOGUE AFUA_1G16240)-RELATED"/>
    <property type="match status" value="1"/>
</dbReference>
<accession>A0A381QMT2</accession>
<feature type="domain" description="Amidohydrolase-related" evidence="1">
    <location>
        <begin position="10"/>
        <end position="206"/>
    </location>
</feature>
<dbReference type="InterPro" id="IPR006680">
    <property type="entry name" value="Amidohydro-rel"/>
</dbReference>
<protein>
    <recommendedName>
        <fullName evidence="1">Amidohydrolase-related domain-containing protein</fullName>
    </recommendedName>
</protein>
<reference evidence="2" key="1">
    <citation type="submission" date="2018-05" db="EMBL/GenBank/DDBJ databases">
        <authorList>
            <person name="Lanie J.A."/>
            <person name="Ng W.-L."/>
            <person name="Kazmierczak K.M."/>
            <person name="Andrzejewski T.M."/>
            <person name="Davidsen T.M."/>
            <person name="Wayne K.J."/>
            <person name="Tettelin H."/>
            <person name="Glass J.I."/>
            <person name="Rusch D."/>
            <person name="Podicherti R."/>
            <person name="Tsui H.-C.T."/>
            <person name="Winkler M.E."/>
        </authorList>
    </citation>
    <scope>NUCLEOTIDE SEQUENCE</scope>
</reference>
<proteinExistence type="predicted"/>
<name>A0A381QMT2_9ZZZZ</name>
<gene>
    <name evidence="2" type="ORF">METZ01_LOCUS32633</name>
</gene>
<dbReference type="SUPFAM" id="SSF51556">
    <property type="entry name" value="Metallo-dependent hydrolases"/>
    <property type="match status" value="1"/>
</dbReference>
<dbReference type="GO" id="GO:0016787">
    <property type="term" value="F:hydrolase activity"/>
    <property type="evidence" value="ECO:0007669"/>
    <property type="project" value="InterPro"/>
</dbReference>
<dbReference type="Pfam" id="PF04909">
    <property type="entry name" value="Amidohydro_2"/>
    <property type="match status" value="1"/>
</dbReference>
<dbReference type="EMBL" id="UINC01001401">
    <property type="protein sequence ID" value="SUZ79779.1"/>
    <property type="molecule type" value="Genomic_DNA"/>
</dbReference>
<sequence length="211" mass="23126">MKGGAVISGSFQGFDQTYLLAALKRLGAGFVGVTQLPATVSDEEILNLNDHGVRGVRFNLNRGGSAGVEDLVSMAKRIYDLVGWHVELYLGAESLSYLEDKIPALPKVCIDHLGISDSNFEILLNLIRDGLAIKATGFGRVDLNVEETIREIHKVSPDALMFGTDLPSTRARRVYSDQDFYTVLDVLGENEAQKVFSENAINFYGLEKTQA</sequence>
<dbReference type="AlphaFoldDB" id="A0A381QMT2"/>